<protein>
    <recommendedName>
        <fullName evidence="4">Cof subfamily of IIB subfamily of haloacid dehalogenase superfamily/HAD-superfamily hydrolase, subfamily IIB</fullName>
    </recommendedName>
</protein>
<accession>A0A1H0J1A7</accession>
<evidence type="ECO:0008006" key="4">
    <source>
        <dbReference type="Google" id="ProtNLM"/>
    </source>
</evidence>
<dbReference type="PANTHER" id="PTHR10000:SF8">
    <property type="entry name" value="HAD SUPERFAMILY HYDROLASE-LIKE, TYPE 3"/>
    <property type="match status" value="1"/>
</dbReference>
<dbReference type="OrthoDB" id="7847955at2"/>
<dbReference type="Gene3D" id="3.30.1240.10">
    <property type="match status" value="1"/>
</dbReference>
<dbReference type="Gene3D" id="3.40.50.1000">
    <property type="entry name" value="HAD superfamily/HAD-like"/>
    <property type="match status" value="1"/>
</dbReference>
<dbReference type="Pfam" id="PF08282">
    <property type="entry name" value="Hydrolase_3"/>
    <property type="match status" value="1"/>
</dbReference>
<keyword evidence="3" id="KW-1185">Reference proteome</keyword>
<dbReference type="GO" id="GO:0000287">
    <property type="term" value="F:magnesium ion binding"/>
    <property type="evidence" value="ECO:0007669"/>
    <property type="project" value="TreeGrafter"/>
</dbReference>
<dbReference type="InterPro" id="IPR023214">
    <property type="entry name" value="HAD_sf"/>
</dbReference>
<dbReference type="GO" id="GO:0005829">
    <property type="term" value="C:cytosol"/>
    <property type="evidence" value="ECO:0007669"/>
    <property type="project" value="TreeGrafter"/>
</dbReference>
<organism evidence="2 3">
    <name type="scientific">Methylobacterium phyllostachyos</name>
    <dbReference type="NCBI Taxonomy" id="582672"/>
    <lineage>
        <taxon>Bacteria</taxon>
        <taxon>Pseudomonadati</taxon>
        <taxon>Pseudomonadota</taxon>
        <taxon>Alphaproteobacteria</taxon>
        <taxon>Hyphomicrobiales</taxon>
        <taxon>Methylobacteriaceae</taxon>
        <taxon>Methylobacterium</taxon>
    </lineage>
</organism>
<dbReference type="NCBIfam" id="TIGR00099">
    <property type="entry name" value="Cof-subfamily"/>
    <property type="match status" value="1"/>
</dbReference>
<reference evidence="3" key="1">
    <citation type="submission" date="2016-10" db="EMBL/GenBank/DDBJ databases">
        <authorList>
            <person name="Varghese N."/>
            <person name="Submissions S."/>
        </authorList>
    </citation>
    <scope>NUCLEOTIDE SEQUENCE [LARGE SCALE GENOMIC DNA]</scope>
    <source>
        <strain evidence="3">BL47</strain>
    </source>
</reference>
<name>A0A1H0J1A7_9HYPH</name>
<dbReference type="RefSeq" id="WP_091721435.1">
    <property type="nucleotide sequence ID" value="NZ_FNHS01000021.1"/>
</dbReference>
<feature type="compositionally biased region" description="Polar residues" evidence="1">
    <location>
        <begin position="17"/>
        <end position="27"/>
    </location>
</feature>
<proteinExistence type="predicted"/>
<dbReference type="PANTHER" id="PTHR10000">
    <property type="entry name" value="PHOSPHOSERINE PHOSPHATASE"/>
    <property type="match status" value="1"/>
</dbReference>
<gene>
    <name evidence="2" type="ORF">SAMN05216360_1215</name>
</gene>
<dbReference type="STRING" id="582672.SAMN05216360_1215"/>
<dbReference type="InterPro" id="IPR000150">
    <property type="entry name" value="Cof"/>
</dbReference>
<dbReference type="SFLD" id="SFLDS00003">
    <property type="entry name" value="Haloacid_Dehalogenase"/>
    <property type="match status" value="1"/>
</dbReference>
<dbReference type="NCBIfam" id="TIGR01484">
    <property type="entry name" value="HAD-SF-IIB"/>
    <property type="match status" value="1"/>
</dbReference>
<feature type="region of interest" description="Disordered" evidence="1">
    <location>
        <begin position="1"/>
        <end position="36"/>
    </location>
</feature>
<dbReference type="CDD" id="cd07516">
    <property type="entry name" value="HAD_Pase"/>
    <property type="match status" value="1"/>
</dbReference>
<dbReference type="SFLD" id="SFLDG01140">
    <property type="entry name" value="C2.B:_Phosphomannomutase_and_P"/>
    <property type="match status" value="1"/>
</dbReference>
<dbReference type="AlphaFoldDB" id="A0A1H0J1A7"/>
<evidence type="ECO:0000256" key="1">
    <source>
        <dbReference type="SAM" id="MobiDB-lite"/>
    </source>
</evidence>
<dbReference type="SUPFAM" id="SSF56784">
    <property type="entry name" value="HAD-like"/>
    <property type="match status" value="1"/>
</dbReference>
<dbReference type="Proteomes" id="UP000198704">
    <property type="component" value="Unassembled WGS sequence"/>
</dbReference>
<dbReference type="GO" id="GO:0016791">
    <property type="term" value="F:phosphatase activity"/>
    <property type="evidence" value="ECO:0007669"/>
    <property type="project" value="TreeGrafter"/>
</dbReference>
<evidence type="ECO:0000313" key="3">
    <source>
        <dbReference type="Proteomes" id="UP000198704"/>
    </source>
</evidence>
<sequence>MTADPRTRPAGVDAGSPQGSASRQTRGSKPDRNLNEHGSKAWDIALVISDVDGTLVTGDKRLTAATVAAVGRLRAAGIGFSIASARPPVGLRGLVAQLGLDLPMGAFNGASVVRPDLSTLEERTIPEPAAREALDRLLAEGLDVWVFANGAWYLRDPKGPYTDLERRTIGAEPEVVADLGTLMGAAGKIVGVSRDHAHLAACETRIGAALADRATIHRSQAYYLDVTPPHLDKGQFVAWMSAHLGIAPERIATFGDAGNDCPMFARSGFSVAMGNADDAVKAVARAVTDSNEADGFAHGVDRFILP</sequence>
<dbReference type="EMBL" id="FNHS01000021">
    <property type="protein sequence ID" value="SDO37382.1"/>
    <property type="molecule type" value="Genomic_DNA"/>
</dbReference>
<dbReference type="InterPro" id="IPR006379">
    <property type="entry name" value="HAD-SF_hydro_IIB"/>
</dbReference>
<dbReference type="InterPro" id="IPR036412">
    <property type="entry name" value="HAD-like_sf"/>
</dbReference>
<dbReference type="PROSITE" id="PS01228">
    <property type="entry name" value="COF_1"/>
    <property type="match status" value="1"/>
</dbReference>
<evidence type="ECO:0000313" key="2">
    <source>
        <dbReference type="EMBL" id="SDO37382.1"/>
    </source>
</evidence>